<dbReference type="Proteomes" id="UP001054945">
    <property type="component" value="Unassembled WGS sequence"/>
</dbReference>
<name>A0AAV4VMW9_CAEEX</name>
<organism evidence="1 2">
    <name type="scientific">Caerostris extrusa</name>
    <name type="common">Bark spider</name>
    <name type="synonym">Caerostris bankana</name>
    <dbReference type="NCBI Taxonomy" id="172846"/>
    <lineage>
        <taxon>Eukaryota</taxon>
        <taxon>Metazoa</taxon>
        <taxon>Ecdysozoa</taxon>
        <taxon>Arthropoda</taxon>
        <taxon>Chelicerata</taxon>
        <taxon>Arachnida</taxon>
        <taxon>Araneae</taxon>
        <taxon>Araneomorphae</taxon>
        <taxon>Entelegynae</taxon>
        <taxon>Araneoidea</taxon>
        <taxon>Araneidae</taxon>
        <taxon>Caerostris</taxon>
    </lineage>
</organism>
<protein>
    <submittedName>
        <fullName evidence="1">Uncharacterized protein</fullName>
    </submittedName>
</protein>
<reference evidence="1 2" key="1">
    <citation type="submission" date="2021-06" db="EMBL/GenBank/DDBJ databases">
        <title>Caerostris extrusa draft genome.</title>
        <authorList>
            <person name="Kono N."/>
            <person name="Arakawa K."/>
        </authorList>
    </citation>
    <scope>NUCLEOTIDE SEQUENCE [LARGE SCALE GENOMIC DNA]</scope>
</reference>
<sequence>MCYACQKQRDPSPISRDQWALPVRRQSRKVKGKDFIFLFLSSKRKKKEFVEVTHGRKEKELFCGEEQKEDKYY</sequence>
<proteinExistence type="predicted"/>
<evidence type="ECO:0000313" key="1">
    <source>
        <dbReference type="EMBL" id="GIY71255.1"/>
    </source>
</evidence>
<gene>
    <name evidence="1" type="ORF">CEXT_46791</name>
</gene>
<keyword evidence="2" id="KW-1185">Reference proteome</keyword>
<comment type="caution">
    <text evidence="1">The sequence shown here is derived from an EMBL/GenBank/DDBJ whole genome shotgun (WGS) entry which is preliminary data.</text>
</comment>
<evidence type="ECO:0000313" key="2">
    <source>
        <dbReference type="Proteomes" id="UP001054945"/>
    </source>
</evidence>
<accession>A0AAV4VMW9</accession>
<dbReference type="EMBL" id="BPLR01014773">
    <property type="protein sequence ID" value="GIY71255.1"/>
    <property type="molecule type" value="Genomic_DNA"/>
</dbReference>
<dbReference type="AlphaFoldDB" id="A0AAV4VMW9"/>